<dbReference type="EMBL" id="JBHRWI010000030">
    <property type="protein sequence ID" value="MFC3513762.1"/>
    <property type="molecule type" value="Genomic_DNA"/>
</dbReference>
<name>A0ABV7QK97_9PSEU</name>
<evidence type="ECO:0000313" key="2">
    <source>
        <dbReference type="Proteomes" id="UP001595764"/>
    </source>
</evidence>
<protein>
    <recommendedName>
        <fullName evidence="3">PE family protein</fullName>
    </recommendedName>
</protein>
<dbReference type="RefSeq" id="WP_377869156.1">
    <property type="nucleotide sequence ID" value="NZ_JBHMAY010000011.1"/>
</dbReference>
<evidence type="ECO:0000313" key="1">
    <source>
        <dbReference type="EMBL" id="MFC3513762.1"/>
    </source>
</evidence>
<accession>A0ABV7QK97</accession>
<dbReference type="Proteomes" id="UP001595764">
    <property type="component" value="Unassembled WGS sequence"/>
</dbReference>
<sequence length="148" mass="15462">MAEHMTPSGGTGAVGTLAGALAGARFFLADGTPRAGGGSSGGGAPGFYLSKDAMTAELDNLQNLRARIDSQIEKAVPMWTITPPGKDPASLRNTDASNNSGNYYRGHLMRQSAYLGSIIQKMKDALGIHDAHDQQAGRDIGKQGEGRF</sequence>
<gene>
    <name evidence="1" type="ORF">ACFORO_26585</name>
</gene>
<proteinExistence type="predicted"/>
<keyword evidence="2" id="KW-1185">Reference proteome</keyword>
<reference evidence="2" key="1">
    <citation type="journal article" date="2019" name="Int. J. Syst. Evol. Microbiol.">
        <title>The Global Catalogue of Microorganisms (GCM) 10K type strain sequencing project: providing services to taxonomists for standard genome sequencing and annotation.</title>
        <authorList>
            <consortium name="The Broad Institute Genomics Platform"/>
            <consortium name="The Broad Institute Genome Sequencing Center for Infectious Disease"/>
            <person name="Wu L."/>
            <person name="Ma J."/>
        </authorList>
    </citation>
    <scope>NUCLEOTIDE SEQUENCE [LARGE SCALE GENOMIC DNA]</scope>
    <source>
        <strain evidence="2">CGMCC 4.7682</strain>
    </source>
</reference>
<organism evidence="1 2">
    <name type="scientific">Amycolatopsis halotolerans</name>
    <dbReference type="NCBI Taxonomy" id="330083"/>
    <lineage>
        <taxon>Bacteria</taxon>
        <taxon>Bacillati</taxon>
        <taxon>Actinomycetota</taxon>
        <taxon>Actinomycetes</taxon>
        <taxon>Pseudonocardiales</taxon>
        <taxon>Pseudonocardiaceae</taxon>
        <taxon>Amycolatopsis</taxon>
    </lineage>
</organism>
<comment type="caution">
    <text evidence="1">The sequence shown here is derived from an EMBL/GenBank/DDBJ whole genome shotgun (WGS) entry which is preliminary data.</text>
</comment>
<evidence type="ECO:0008006" key="3">
    <source>
        <dbReference type="Google" id="ProtNLM"/>
    </source>
</evidence>